<name>A0AB34FIH8_9HYPO</name>
<dbReference type="EMBL" id="JAQHRD010000007">
    <property type="protein sequence ID" value="KAJ6438907.1"/>
    <property type="molecule type" value="Genomic_DNA"/>
</dbReference>
<protein>
    <submittedName>
        <fullName evidence="1">Uncharacterized protein</fullName>
    </submittedName>
</protein>
<keyword evidence="2" id="KW-1185">Reference proteome</keyword>
<accession>A0AB34FIH8</accession>
<reference evidence="1" key="1">
    <citation type="submission" date="2023-01" db="EMBL/GenBank/DDBJ databases">
        <title>The growth and conidiation of Purpureocillium lavendulum are regulated by nitrogen source and histone H3K14 acetylation.</title>
        <authorList>
            <person name="Tang P."/>
            <person name="Han J."/>
            <person name="Zhang C."/>
            <person name="Tang P."/>
            <person name="Qi F."/>
            <person name="Zhang K."/>
            <person name="Liang L."/>
        </authorList>
    </citation>
    <scope>NUCLEOTIDE SEQUENCE</scope>
    <source>
        <strain evidence="1">YMF1.00683</strain>
    </source>
</reference>
<evidence type="ECO:0000313" key="2">
    <source>
        <dbReference type="Proteomes" id="UP001163105"/>
    </source>
</evidence>
<sequence length="716" mass="73877">MASRATSAQLRIDCSDGTAGRAVALASLPASECSSERIVRGEDMTDAPVMESTGLAGGGGVVGRAAAAGRASPSCVAAEGRRRDSLGEDGRAGSSVHWSSAGLTGLALPLGPSPGVRCSCGLLCAGVGAVSTLCRENTDEAMLLSVMLWSRLRMGVPLRLLGVTGSGSRDRELLERSGLVTLGDRCAAAAAVAAATAGDGAAAGLCGACVMDGLRAPPPHAGVRRGSCCEDCDDGCMVGRTTAGVVGVERVVVTPRPTPPPELQTAAPLLRLGEVGLEALDVLVVLAALVLDARLVRLVAALELLDAPAQLVVVPAHLRESREPAVPPVLDPRDGSLAARRVVDLEDATDHGELLVDLVGGGAPARVRRHHLRDEVDDGPRPHRLLAVVGEHEGRRDERVGAQLLEELVDLVLAQPQLFLAARARRVGESVVKLDQAHAVQHGGDAEVDEPERVHVGELHARAVAAVELRGAPPLRAGQPVGRRLVLAADVARDAKVGEVDAVGAEEDVGGLDVEVAHVWAMARATQPMMVRRKSNGHFSKDWKCWLVEGGSMAVRSRMSRALDNVVAVAPAPAQLINVLEQGVEVADGGGPYQEAELVGARHVRGDELDDVAVVEAAHGDGLLAQVVDGEAAAADDALAGEADGAVHDLFNAAKGAEPEVLDLAEAGVEALGVGAAEEGTVAAAREIRIATCQTVDPIVPILTCRANARRCPTRL</sequence>
<gene>
    <name evidence="1" type="ORF">O9K51_08309</name>
</gene>
<dbReference type="AlphaFoldDB" id="A0AB34FIH8"/>
<organism evidence="1 2">
    <name type="scientific">Purpureocillium lavendulum</name>
    <dbReference type="NCBI Taxonomy" id="1247861"/>
    <lineage>
        <taxon>Eukaryota</taxon>
        <taxon>Fungi</taxon>
        <taxon>Dikarya</taxon>
        <taxon>Ascomycota</taxon>
        <taxon>Pezizomycotina</taxon>
        <taxon>Sordariomycetes</taxon>
        <taxon>Hypocreomycetidae</taxon>
        <taxon>Hypocreales</taxon>
        <taxon>Ophiocordycipitaceae</taxon>
        <taxon>Purpureocillium</taxon>
    </lineage>
</organism>
<comment type="caution">
    <text evidence="1">The sequence shown here is derived from an EMBL/GenBank/DDBJ whole genome shotgun (WGS) entry which is preliminary data.</text>
</comment>
<proteinExistence type="predicted"/>
<dbReference type="Proteomes" id="UP001163105">
    <property type="component" value="Unassembled WGS sequence"/>
</dbReference>
<evidence type="ECO:0000313" key="1">
    <source>
        <dbReference type="EMBL" id="KAJ6438907.1"/>
    </source>
</evidence>